<evidence type="ECO:0000313" key="3">
    <source>
        <dbReference type="Proteomes" id="UP001062027"/>
    </source>
</evidence>
<dbReference type="EMBL" id="JAMHKS010000073">
    <property type="protein sequence ID" value="MCU6678349.1"/>
    <property type="molecule type" value="Genomic_DNA"/>
</dbReference>
<keyword evidence="1" id="KW-0472">Membrane</keyword>
<dbReference type="RefSeq" id="WP_262662761.1">
    <property type="nucleotide sequence ID" value="NZ_JAMHKS010000073.1"/>
</dbReference>
<sequence length="177" mass="20568">MFLQGMWTSIRIVLFFIVMLAVAWVVPYEDFVDTFIYTHISYADAGKIAKLVLGEPDPEPYDSISDYISLVINTLISVPLMGVIISAYNAITRKTKPAELPKEWALSTLRRFGKIALFTFLFWALLRLLPWQTLFPDDQSFTAFSAIAFLVFNMFLTSICYWFIMKKFTNKRRFYHG</sequence>
<protein>
    <submittedName>
        <fullName evidence="2">Uncharacterized protein</fullName>
    </submittedName>
</protein>
<keyword evidence="1" id="KW-1133">Transmembrane helix</keyword>
<feature type="transmembrane region" description="Helical" evidence="1">
    <location>
        <begin position="141"/>
        <end position="164"/>
    </location>
</feature>
<feature type="transmembrane region" description="Helical" evidence="1">
    <location>
        <begin position="112"/>
        <end position="129"/>
    </location>
</feature>
<evidence type="ECO:0000256" key="1">
    <source>
        <dbReference type="SAM" id="Phobius"/>
    </source>
</evidence>
<evidence type="ECO:0000313" key="2">
    <source>
        <dbReference type="EMBL" id="MCU6678349.1"/>
    </source>
</evidence>
<gene>
    <name evidence="2" type="ORF">M8318_11790</name>
</gene>
<keyword evidence="1" id="KW-0812">Transmembrane</keyword>
<accession>A0ABT2RBT0</accession>
<dbReference type="Proteomes" id="UP001062027">
    <property type="component" value="Unassembled WGS sequence"/>
</dbReference>
<organism evidence="2 3">
    <name type="scientific">Leclercia tamurae</name>
    <dbReference type="NCBI Taxonomy" id="2926467"/>
    <lineage>
        <taxon>Bacteria</taxon>
        <taxon>Pseudomonadati</taxon>
        <taxon>Pseudomonadota</taxon>
        <taxon>Gammaproteobacteria</taxon>
        <taxon>Enterobacterales</taxon>
        <taxon>Enterobacteriaceae</taxon>
        <taxon>Leclercia</taxon>
    </lineage>
</organism>
<feature type="transmembrane region" description="Helical" evidence="1">
    <location>
        <begin position="67"/>
        <end position="91"/>
    </location>
</feature>
<keyword evidence="3" id="KW-1185">Reference proteome</keyword>
<proteinExistence type="predicted"/>
<reference evidence="2" key="1">
    <citation type="submission" date="2022-05" db="EMBL/GenBank/DDBJ databases">
        <title>Description of a novel species of Leclercia; Leclercia tamurae and the Proposal for a Novel Genus Silvania gen. nov. Containing Two Novel Species Silvania hatchlandensis sp. nov. and Silvania confinis sp. nov. Isolated from the Rhizosphere of Oak.</title>
        <authorList>
            <person name="Maddock D.W."/>
            <person name="Brady C.L."/>
            <person name="Denman S."/>
            <person name="Arnold D."/>
        </authorList>
    </citation>
    <scope>NUCLEOTIDE SEQUENCE</scope>
    <source>
        <strain evidence="2">H6S3</strain>
    </source>
</reference>
<feature type="transmembrane region" description="Helical" evidence="1">
    <location>
        <begin position="12"/>
        <end position="28"/>
    </location>
</feature>
<comment type="caution">
    <text evidence="2">The sequence shown here is derived from an EMBL/GenBank/DDBJ whole genome shotgun (WGS) entry which is preliminary data.</text>
</comment>
<name>A0ABT2RBT0_9ENTR</name>